<dbReference type="InterPro" id="IPR000436">
    <property type="entry name" value="Sushi_SCR_CCP_dom"/>
</dbReference>
<evidence type="ECO:0008006" key="10">
    <source>
        <dbReference type="Google" id="ProtNLM"/>
    </source>
</evidence>
<dbReference type="Pfam" id="PF00084">
    <property type="entry name" value="Sushi"/>
    <property type="match status" value="4"/>
</dbReference>
<feature type="domain" description="Pentraxin (PTX)" evidence="7">
    <location>
        <begin position="1"/>
        <end position="79"/>
    </location>
</feature>
<dbReference type="AlphaFoldDB" id="A0AAV2QRA5"/>
<dbReference type="PROSITE" id="PS51828">
    <property type="entry name" value="PTX_2"/>
    <property type="match status" value="1"/>
</dbReference>
<feature type="disulfide bond" evidence="5">
    <location>
        <begin position="227"/>
        <end position="254"/>
    </location>
</feature>
<evidence type="ECO:0000256" key="2">
    <source>
        <dbReference type="ARBA" id="ARBA00022737"/>
    </source>
</evidence>
<dbReference type="Gene3D" id="2.10.70.10">
    <property type="entry name" value="Complement Module, domain 1"/>
    <property type="match status" value="4"/>
</dbReference>
<dbReference type="Proteomes" id="UP001497623">
    <property type="component" value="Unassembled WGS sequence"/>
</dbReference>
<feature type="domain" description="Sushi" evidence="6">
    <location>
        <begin position="139"/>
        <end position="196"/>
    </location>
</feature>
<keyword evidence="3 5" id="KW-1015">Disulfide bond</keyword>
<reference evidence="8 9" key="1">
    <citation type="submission" date="2024-05" db="EMBL/GenBank/DDBJ databases">
        <authorList>
            <person name="Wallberg A."/>
        </authorList>
    </citation>
    <scope>NUCLEOTIDE SEQUENCE [LARGE SCALE GENOMIC DNA]</scope>
</reference>
<gene>
    <name evidence="8" type="ORF">MNOR_LOCUS15902</name>
</gene>
<keyword evidence="1 5" id="KW-0768">Sushi</keyword>
<feature type="domain" description="Sushi" evidence="6">
    <location>
        <begin position="197"/>
        <end position="256"/>
    </location>
</feature>
<comment type="caution">
    <text evidence="8">The sequence shown here is derived from an EMBL/GenBank/DDBJ whole genome shotgun (WGS) entry which is preliminary data.</text>
</comment>
<feature type="domain" description="Sushi" evidence="6">
    <location>
        <begin position="80"/>
        <end position="138"/>
    </location>
</feature>
<feature type="non-terminal residue" evidence="8">
    <location>
        <position position="331"/>
    </location>
</feature>
<dbReference type="PANTHER" id="PTHR19325:SF575">
    <property type="entry name" value="LOCOMOTION-RELATED PROTEIN HIKARU GENKI"/>
    <property type="match status" value="1"/>
</dbReference>
<evidence type="ECO:0000256" key="3">
    <source>
        <dbReference type="ARBA" id="ARBA00023157"/>
    </source>
</evidence>
<dbReference type="Pfam" id="PF00354">
    <property type="entry name" value="Pentaxin"/>
    <property type="match status" value="1"/>
</dbReference>
<evidence type="ECO:0000259" key="6">
    <source>
        <dbReference type="PROSITE" id="PS50923"/>
    </source>
</evidence>
<sequence>ASGVLVLGQDQDQYGGEFSPPESYKGELTQFNIWSEFLTPSAVKEIYTKCERYVGDVRGWPDIQSGVKGKLMVKTSTFCRGCGIPSMPENGHVDQSKSAAGAKVKVTCNEGYKLHTGEEERTCLVHGKWSGEEPECKPLTCGFEGYLSNGKVEGNSYSYGDTVNYSCNPGFKLEGEAVRTCGKEGRWTLDMPSCIAITCPFMESDPHGIVIYPMSEYLPTNEMRFNCNDGYQMDGPAKLTCQDDGNWDGQKPACQAKTCNFLPSIENGDVSHIGSEGSPSSDAQVECKPGFKVKGDPVITCKDDGTWSQPMPECVKAKCEDPPPIANGNIK</sequence>
<dbReference type="CDD" id="cd00033">
    <property type="entry name" value="CCP"/>
    <property type="match status" value="4"/>
</dbReference>
<keyword evidence="2" id="KW-0677">Repeat</keyword>
<dbReference type="SUPFAM" id="SSF57535">
    <property type="entry name" value="Complement control module/SCR domain"/>
    <property type="match status" value="4"/>
</dbReference>
<evidence type="ECO:0000256" key="1">
    <source>
        <dbReference type="ARBA" id="ARBA00022659"/>
    </source>
</evidence>
<dbReference type="Gene3D" id="2.60.120.200">
    <property type="match status" value="1"/>
</dbReference>
<feature type="non-terminal residue" evidence="8">
    <location>
        <position position="1"/>
    </location>
</feature>
<feature type="disulfide bond" evidence="5">
    <location>
        <begin position="167"/>
        <end position="194"/>
    </location>
</feature>
<keyword evidence="4" id="KW-0325">Glycoprotein</keyword>
<keyword evidence="9" id="KW-1185">Reference proteome</keyword>
<dbReference type="InterPro" id="IPR050350">
    <property type="entry name" value="Compl-Cell_Adhes-Reg"/>
</dbReference>
<protein>
    <recommendedName>
        <fullName evidence="10">Sushi/von Willebrand factor type A/EGF/pentraxin domain-containing 1</fullName>
    </recommendedName>
</protein>
<evidence type="ECO:0000313" key="8">
    <source>
        <dbReference type="EMBL" id="CAL4097087.1"/>
    </source>
</evidence>
<evidence type="ECO:0000256" key="5">
    <source>
        <dbReference type="PROSITE-ProRule" id="PRU00302"/>
    </source>
</evidence>
<proteinExistence type="predicted"/>
<organism evidence="8 9">
    <name type="scientific">Meganyctiphanes norvegica</name>
    <name type="common">Northern krill</name>
    <name type="synonym">Thysanopoda norvegica</name>
    <dbReference type="NCBI Taxonomy" id="48144"/>
    <lineage>
        <taxon>Eukaryota</taxon>
        <taxon>Metazoa</taxon>
        <taxon>Ecdysozoa</taxon>
        <taxon>Arthropoda</taxon>
        <taxon>Crustacea</taxon>
        <taxon>Multicrustacea</taxon>
        <taxon>Malacostraca</taxon>
        <taxon>Eumalacostraca</taxon>
        <taxon>Eucarida</taxon>
        <taxon>Euphausiacea</taxon>
        <taxon>Euphausiidae</taxon>
        <taxon>Meganyctiphanes</taxon>
    </lineage>
</organism>
<dbReference type="PANTHER" id="PTHR19325">
    <property type="entry name" value="COMPLEMENT COMPONENT-RELATED SUSHI DOMAIN-CONTAINING"/>
    <property type="match status" value="1"/>
</dbReference>
<dbReference type="EMBL" id="CAXKWB010010167">
    <property type="protein sequence ID" value="CAL4097087.1"/>
    <property type="molecule type" value="Genomic_DNA"/>
</dbReference>
<feature type="disulfide bond" evidence="5">
    <location>
        <begin position="287"/>
        <end position="314"/>
    </location>
</feature>
<dbReference type="SUPFAM" id="SSF49899">
    <property type="entry name" value="Concanavalin A-like lectins/glucanases"/>
    <property type="match status" value="1"/>
</dbReference>
<dbReference type="InterPro" id="IPR013320">
    <property type="entry name" value="ConA-like_dom_sf"/>
</dbReference>
<dbReference type="InterPro" id="IPR035976">
    <property type="entry name" value="Sushi/SCR/CCP_sf"/>
</dbReference>
<accession>A0AAV2QRA5</accession>
<dbReference type="SMART" id="SM00032">
    <property type="entry name" value="CCP"/>
    <property type="match status" value="4"/>
</dbReference>
<dbReference type="InterPro" id="IPR001759">
    <property type="entry name" value="PTX_dom"/>
</dbReference>
<evidence type="ECO:0000259" key="7">
    <source>
        <dbReference type="PROSITE" id="PS51828"/>
    </source>
</evidence>
<evidence type="ECO:0000256" key="4">
    <source>
        <dbReference type="ARBA" id="ARBA00023180"/>
    </source>
</evidence>
<feature type="domain" description="Sushi" evidence="6">
    <location>
        <begin position="257"/>
        <end position="316"/>
    </location>
</feature>
<evidence type="ECO:0000313" key="9">
    <source>
        <dbReference type="Proteomes" id="UP001497623"/>
    </source>
</evidence>
<name>A0AAV2QRA5_MEGNR</name>
<comment type="caution">
    <text evidence="5">Lacks conserved residue(s) required for the propagation of feature annotation.</text>
</comment>
<dbReference type="PROSITE" id="PS50923">
    <property type="entry name" value="SUSHI"/>
    <property type="match status" value="4"/>
</dbReference>